<dbReference type="NCBIfam" id="TIGR00931">
    <property type="entry name" value="antiport_nhaC"/>
    <property type="match status" value="1"/>
</dbReference>
<feature type="transmembrane region" description="Helical" evidence="9">
    <location>
        <begin position="236"/>
        <end position="256"/>
    </location>
</feature>
<evidence type="ECO:0000256" key="4">
    <source>
        <dbReference type="ARBA" id="ARBA00022475"/>
    </source>
</evidence>
<keyword evidence="4" id="KW-1003">Cell membrane</keyword>
<feature type="transmembrane region" description="Helical" evidence="9">
    <location>
        <begin position="37"/>
        <end position="55"/>
    </location>
</feature>
<comment type="similarity">
    <text evidence="8">Belongs to the NhaC Na(+)/H(+) (TC 2.A.35) antiporter family.</text>
</comment>
<keyword evidence="6 9" id="KW-1133">Transmembrane helix</keyword>
<keyword evidence="2" id="KW-0813">Transport</keyword>
<feature type="transmembrane region" description="Helical" evidence="9">
    <location>
        <begin position="12"/>
        <end position="31"/>
    </location>
</feature>
<dbReference type="GO" id="GO:0005886">
    <property type="term" value="C:plasma membrane"/>
    <property type="evidence" value="ECO:0007669"/>
    <property type="project" value="UniProtKB-SubCell"/>
</dbReference>
<dbReference type="InterPro" id="IPR004770">
    <property type="entry name" value="Na/H_antiport_NhaC"/>
</dbReference>
<dbReference type="Proteomes" id="UP001069090">
    <property type="component" value="Unassembled WGS sequence"/>
</dbReference>
<name>A0A9J6RNF7_9GAMM</name>
<organism evidence="11 12">
    <name type="scientific">Dasania phycosphaerae</name>
    <dbReference type="NCBI Taxonomy" id="2950436"/>
    <lineage>
        <taxon>Bacteria</taxon>
        <taxon>Pseudomonadati</taxon>
        <taxon>Pseudomonadota</taxon>
        <taxon>Gammaproteobacteria</taxon>
        <taxon>Cellvibrionales</taxon>
        <taxon>Spongiibacteraceae</taxon>
        <taxon>Dasania</taxon>
    </lineage>
</organism>
<proteinExistence type="inferred from homology"/>
<evidence type="ECO:0000256" key="2">
    <source>
        <dbReference type="ARBA" id="ARBA00022448"/>
    </source>
</evidence>
<keyword evidence="5 9" id="KW-0812">Transmembrane</keyword>
<feature type="transmembrane region" description="Helical" evidence="9">
    <location>
        <begin position="113"/>
        <end position="136"/>
    </location>
</feature>
<evidence type="ECO:0000256" key="3">
    <source>
        <dbReference type="ARBA" id="ARBA00022449"/>
    </source>
</evidence>
<feature type="transmembrane region" description="Helical" evidence="9">
    <location>
        <begin position="439"/>
        <end position="461"/>
    </location>
</feature>
<dbReference type="RefSeq" id="WP_258331995.1">
    <property type="nucleotide sequence ID" value="NZ_JAPTGG010000009.1"/>
</dbReference>
<evidence type="ECO:0000256" key="7">
    <source>
        <dbReference type="ARBA" id="ARBA00023136"/>
    </source>
</evidence>
<feature type="transmembrane region" description="Helical" evidence="9">
    <location>
        <begin position="331"/>
        <end position="351"/>
    </location>
</feature>
<evidence type="ECO:0000313" key="11">
    <source>
        <dbReference type="EMBL" id="MCZ0865849.1"/>
    </source>
</evidence>
<feature type="domain" description="Na+/H+ antiporter NhaC-like C-terminal" evidence="10">
    <location>
        <begin position="165"/>
        <end position="474"/>
    </location>
</feature>
<evidence type="ECO:0000259" key="10">
    <source>
        <dbReference type="Pfam" id="PF03553"/>
    </source>
</evidence>
<dbReference type="EMBL" id="JAPTGG010000009">
    <property type="protein sequence ID" value="MCZ0865849.1"/>
    <property type="molecule type" value="Genomic_DNA"/>
</dbReference>
<feature type="transmembrane region" description="Helical" evidence="9">
    <location>
        <begin position="67"/>
        <end position="93"/>
    </location>
</feature>
<evidence type="ECO:0000256" key="6">
    <source>
        <dbReference type="ARBA" id="ARBA00022989"/>
    </source>
</evidence>
<dbReference type="Pfam" id="PF03553">
    <property type="entry name" value="Na_H_antiporter"/>
    <property type="match status" value="1"/>
</dbReference>
<evidence type="ECO:0000256" key="5">
    <source>
        <dbReference type="ARBA" id="ARBA00022692"/>
    </source>
</evidence>
<gene>
    <name evidence="11" type="primary">nhaC</name>
    <name evidence="11" type="ORF">O0V09_11590</name>
</gene>
<dbReference type="GO" id="GO:0015297">
    <property type="term" value="F:antiporter activity"/>
    <property type="evidence" value="ECO:0007669"/>
    <property type="project" value="UniProtKB-KW"/>
</dbReference>
<comment type="caution">
    <text evidence="11">The sequence shown here is derived from an EMBL/GenBank/DDBJ whole genome shotgun (WGS) entry which is preliminary data.</text>
</comment>
<protein>
    <submittedName>
        <fullName evidence="11">Na+/H+ antiporter NhaC</fullName>
    </submittedName>
</protein>
<dbReference type="InterPro" id="IPR052180">
    <property type="entry name" value="NhaC_Na-H+_Antiporter"/>
</dbReference>
<feature type="transmembrane region" description="Helical" evidence="9">
    <location>
        <begin position="263"/>
        <end position="281"/>
    </location>
</feature>
<sequence>MSSIKAPTRWDIAITLVLLVSLLSLSVYFFGEDSSLGPNQIVLTLVAAVVALIGVKNGLCWEDIEQTIISSVSAALMAALILLSVGGLIGSWILSGTVPSMIYYGGLLLSPEYFYVAGCLLCALVSFCVGSSWTTVGTIGVGVMGTAVSLDMPVEITAGAIISGSYFGDKMSPMSDTTNLAPAVTGTDLFTHIRSMMWTTFPSILITLVIFTVLGLNHEPDVVDGVIDSSLFSAGLTDTFTINLFMLLPVAFVVFMAMKKVPALATVLAGTMVGCVFAVLFQGPVITQFVNDASLNTFEAMVKGTWTVLFDGYVSNTGDSKIDSLLSRGGMFSMLHTLWLIIAAMSFGGMMEKTGMLQKMVRGLLALSVSSAALVAKTIVSCIGVNAIASDQYISIVMPGRMYSDEYKKRGIKPEVLSRVLEDGGTITSPLIPWNTCGAFLMGTLGVATIAYVPYCFFNLINPLMSIVLAYLGIGMGNDEPVASGAVANSQENNSVLEGVSR</sequence>
<keyword evidence="12" id="KW-1185">Reference proteome</keyword>
<feature type="transmembrane region" description="Helical" evidence="9">
    <location>
        <begin position="363"/>
        <end position="389"/>
    </location>
</feature>
<dbReference type="PANTHER" id="PTHR33451:SF3">
    <property type="entry name" value="MALATE-2H(+)_NA(+)-LACTATE ANTIPORTER"/>
    <property type="match status" value="1"/>
</dbReference>
<dbReference type="PANTHER" id="PTHR33451">
    <property type="entry name" value="MALATE-2H(+)/NA(+)-LACTATE ANTIPORTER"/>
    <property type="match status" value="1"/>
</dbReference>
<evidence type="ECO:0000256" key="1">
    <source>
        <dbReference type="ARBA" id="ARBA00004651"/>
    </source>
</evidence>
<keyword evidence="3" id="KW-0050">Antiport</keyword>
<evidence type="ECO:0000256" key="9">
    <source>
        <dbReference type="SAM" id="Phobius"/>
    </source>
</evidence>
<feature type="transmembrane region" description="Helical" evidence="9">
    <location>
        <begin position="196"/>
        <end position="216"/>
    </location>
</feature>
<keyword evidence="7 9" id="KW-0472">Membrane</keyword>
<comment type="subcellular location">
    <subcellularLocation>
        <location evidence="1">Cell membrane</location>
        <topology evidence="1">Multi-pass membrane protein</topology>
    </subcellularLocation>
</comment>
<dbReference type="AlphaFoldDB" id="A0A9J6RNF7"/>
<reference evidence="11 12" key="1">
    <citation type="submission" date="2022-12" db="EMBL/GenBank/DDBJ databases">
        <title>Dasania phycosphaerae sp. nov., isolated from particulate material of the south coast of Korea.</title>
        <authorList>
            <person name="Jiang Y."/>
        </authorList>
    </citation>
    <scope>NUCLEOTIDE SEQUENCE [LARGE SCALE GENOMIC DNA]</scope>
    <source>
        <strain evidence="11 12">GY-19</strain>
    </source>
</reference>
<evidence type="ECO:0000313" key="12">
    <source>
        <dbReference type="Proteomes" id="UP001069090"/>
    </source>
</evidence>
<dbReference type="InterPro" id="IPR018461">
    <property type="entry name" value="Na/H_Antiport_NhaC-like_C"/>
</dbReference>
<accession>A0A9J6RNF7</accession>
<evidence type="ECO:0000256" key="8">
    <source>
        <dbReference type="ARBA" id="ARBA00038435"/>
    </source>
</evidence>